<sequence length="132" mass="13901">MKILTKDQILEASDLKNEAVEVPEWGGSVLVRTMTGADRDAFEASLTTTLPDGARKPNMANMRAKLVALAVVGEDGNRLFEVNDVDRLALKSAAALERVFAAAQRINGLGAQAEEDAAKNSKAGLSEGSTSA</sequence>
<evidence type="ECO:0000313" key="3">
    <source>
        <dbReference type="Proteomes" id="UP001596084"/>
    </source>
</evidence>
<dbReference type="InterPro" id="IPR038556">
    <property type="entry name" value="TAC_Gp13-like_sf"/>
</dbReference>
<organism evidence="2 3">
    <name type="scientific">Polaromonas jejuensis</name>
    <dbReference type="NCBI Taxonomy" id="457502"/>
    <lineage>
        <taxon>Bacteria</taxon>
        <taxon>Pseudomonadati</taxon>
        <taxon>Pseudomonadota</taxon>
        <taxon>Betaproteobacteria</taxon>
        <taxon>Burkholderiales</taxon>
        <taxon>Comamonadaceae</taxon>
        <taxon>Polaromonas</taxon>
    </lineage>
</organism>
<feature type="region of interest" description="Disordered" evidence="1">
    <location>
        <begin position="111"/>
        <end position="132"/>
    </location>
</feature>
<gene>
    <name evidence="2" type="ORF">ACFPP7_24355</name>
</gene>
<dbReference type="RefSeq" id="WP_068832053.1">
    <property type="nucleotide sequence ID" value="NZ_JBHSMX010000066.1"/>
</dbReference>
<keyword evidence="3" id="KW-1185">Reference proteome</keyword>
<dbReference type="EMBL" id="JBHSMX010000066">
    <property type="protein sequence ID" value="MFC5524016.1"/>
    <property type="molecule type" value="Genomic_DNA"/>
</dbReference>
<evidence type="ECO:0000256" key="1">
    <source>
        <dbReference type="SAM" id="MobiDB-lite"/>
    </source>
</evidence>
<evidence type="ECO:0008006" key="4">
    <source>
        <dbReference type="Google" id="ProtNLM"/>
    </source>
</evidence>
<accession>A0ABW0QGE9</accession>
<dbReference type="Gene3D" id="3.30.2220.20">
    <property type="entry name" value="Phage tail assembly chaperone gp13-like"/>
    <property type="match status" value="1"/>
</dbReference>
<dbReference type="Proteomes" id="UP001596084">
    <property type="component" value="Unassembled WGS sequence"/>
</dbReference>
<evidence type="ECO:0000313" key="2">
    <source>
        <dbReference type="EMBL" id="MFC5524016.1"/>
    </source>
</evidence>
<proteinExistence type="predicted"/>
<name>A0ABW0QGE9_9BURK</name>
<comment type="caution">
    <text evidence="2">The sequence shown here is derived from an EMBL/GenBank/DDBJ whole genome shotgun (WGS) entry which is preliminary data.</text>
</comment>
<protein>
    <recommendedName>
        <fullName evidence="4">Phage tail assembly chaperone</fullName>
    </recommendedName>
</protein>
<reference evidence="3" key="1">
    <citation type="journal article" date="2019" name="Int. J. Syst. Evol. Microbiol.">
        <title>The Global Catalogue of Microorganisms (GCM) 10K type strain sequencing project: providing services to taxonomists for standard genome sequencing and annotation.</title>
        <authorList>
            <consortium name="The Broad Institute Genomics Platform"/>
            <consortium name="The Broad Institute Genome Sequencing Center for Infectious Disease"/>
            <person name="Wu L."/>
            <person name="Ma J."/>
        </authorList>
    </citation>
    <scope>NUCLEOTIDE SEQUENCE [LARGE SCALE GENOMIC DNA]</scope>
    <source>
        <strain evidence="3">CGMCC 4.7277</strain>
    </source>
</reference>